<comment type="cofactor">
    <cofactor evidence="4">
        <name>Zn(2+)</name>
        <dbReference type="ChEBI" id="CHEBI:29105"/>
    </cofactor>
    <text evidence="4">Binds 1 divalent metal cation per subunit.</text>
</comment>
<organism evidence="6 7">
    <name type="scientific">Mycetocola manganoxydans</name>
    <dbReference type="NCBI Taxonomy" id="699879"/>
    <lineage>
        <taxon>Bacteria</taxon>
        <taxon>Bacillati</taxon>
        <taxon>Actinomycetota</taxon>
        <taxon>Actinomycetes</taxon>
        <taxon>Micrococcales</taxon>
        <taxon>Microbacteriaceae</taxon>
        <taxon>Mycetocola</taxon>
    </lineage>
</organism>
<feature type="domain" description="SMP-30/Gluconolactonase/LRE-like region" evidence="5">
    <location>
        <begin position="28"/>
        <end position="272"/>
    </location>
</feature>
<dbReference type="GO" id="GO:0016787">
    <property type="term" value="F:hydrolase activity"/>
    <property type="evidence" value="ECO:0007669"/>
    <property type="project" value="UniProtKB-KW"/>
</dbReference>
<dbReference type="RefSeq" id="WP_121672002.1">
    <property type="nucleotide sequence ID" value="NZ_BMXM01000003.1"/>
</dbReference>
<comment type="caution">
    <text evidence="6">The sequence shown here is derived from an EMBL/GenBank/DDBJ whole genome shotgun (WGS) entry which is preliminary data.</text>
</comment>
<dbReference type="InterPro" id="IPR005511">
    <property type="entry name" value="SMP-30"/>
</dbReference>
<dbReference type="GO" id="GO:0046872">
    <property type="term" value="F:metal ion binding"/>
    <property type="evidence" value="ECO:0007669"/>
    <property type="project" value="UniProtKB-KW"/>
</dbReference>
<evidence type="ECO:0000313" key="6">
    <source>
        <dbReference type="EMBL" id="RLP73147.1"/>
    </source>
</evidence>
<keyword evidence="4" id="KW-0862">Zinc</keyword>
<gene>
    <name evidence="6" type="ORF">D9V29_03865</name>
</gene>
<dbReference type="Pfam" id="PF08450">
    <property type="entry name" value="SGL"/>
    <property type="match status" value="1"/>
</dbReference>
<dbReference type="SUPFAM" id="SSF63829">
    <property type="entry name" value="Calcium-dependent phosphotriesterase"/>
    <property type="match status" value="1"/>
</dbReference>
<dbReference type="PRINTS" id="PR01790">
    <property type="entry name" value="SMP30FAMILY"/>
</dbReference>
<proteinExistence type="inferred from homology"/>
<sequence length="290" mass="31320">MSNDATADTHGLLTGDLERLWTGGEWLEGPLWVPESRTVRFSDIPNTRILAFDRTTGETRVHRDDVEYTNGRTLDSEGRVVQCSHGRRAVEREVDGQVEVLAERWEGGRFNSPNDVVVASDGAIWFTDPPYGIQPSGREGHPGNEEYGGCFVFRLDATTGIATPVITDMVHPNGLAFSPDESLLYVTDTGVGGGHIREYRVDTGESRVFAAPAGTTDGLRIDVAGRVWTSAGDAVQVLAPDGTLLLDLPVPEVASNVCFGGPDGTELYITASSSLYRIRTTTTAAARPVR</sequence>
<dbReference type="AlphaFoldDB" id="A0A3L6ZYY7"/>
<feature type="binding site" evidence="4">
    <location>
        <position position="28"/>
    </location>
    <ligand>
        <name>a divalent metal cation</name>
        <dbReference type="ChEBI" id="CHEBI:60240"/>
    </ligand>
</feature>
<dbReference type="InterPro" id="IPR051262">
    <property type="entry name" value="SMP-30/CGR1_Lactonase"/>
</dbReference>
<evidence type="ECO:0000256" key="2">
    <source>
        <dbReference type="ARBA" id="ARBA00022801"/>
    </source>
</evidence>
<dbReference type="Gene3D" id="2.120.10.30">
    <property type="entry name" value="TolB, C-terminal domain"/>
    <property type="match status" value="1"/>
</dbReference>
<feature type="binding site" evidence="4">
    <location>
        <position position="173"/>
    </location>
    <ligand>
        <name>a divalent metal cation</name>
        <dbReference type="ChEBI" id="CHEBI:60240"/>
    </ligand>
</feature>
<evidence type="ECO:0000256" key="1">
    <source>
        <dbReference type="ARBA" id="ARBA00008853"/>
    </source>
</evidence>
<evidence type="ECO:0000256" key="3">
    <source>
        <dbReference type="PIRSR" id="PIRSR605511-1"/>
    </source>
</evidence>
<dbReference type="InterPro" id="IPR013658">
    <property type="entry name" value="SGL"/>
</dbReference>
<evidence type="ECO:0000313" key="7">
    <source>
        <dbReference type="Proteomes" id="UP000270299"/>
    </source>
</evidence>
<dbReference type="PANTHER" id="PTHR47572:SF4">
    <property type="entry name" value="LACTONASE DRP35"/>
    <property type="match status" value="1"/>
</dbReference>
<feature type="binding site" evidence="4">
    <location>
        <position position="114"/>
    </location>
    <ligand>
        <name>substrate</name>
    </ligand>
</feature>
<dbReference type="InterPro" id="IPR011042">
    <property type="entry name" value="6-blade_b-propeller_TolB-like"/>
</dbReference>
<dbReference type="OrthoDB" id="241638at2"/>
<name>A0A3L6ZYY7_9MICO</name>
<keyword evidence="2" id="KW-0378">Hydrolase</keyword>
<reference evidence="6 7" key="1">
    <citation type="submission" date="2018-10" db="EMBL/GenBank/DDBJ databases">
        <authorList>
            <person name="Li J."/>
        </authorList>
    </citation>
    <scope>NUCLEOTIDE SEQUENCE [LARGE SCALE GENOMIC DNA]</scope>
    <source>
        <strain evidence="6 7">CCTCC AB209002</strain>
    </source>
</reference>
<feature type="active site" description="Proton donor/acceptor" evidence="3">
    <location>
        <position position="217"/>
    </location>
</feature>
<keyword evidence="4" id="KW-0479">Metal-binding</keyword>
<dbReference type="Proteomes" id="UP000270299">
    <property type="component" value="Unassembled WGS sequence"/>
</dbReference>
<dbReference type="EMBL" id="RCUV01000003">
    <property type="protein sequence ID" value="RLP73147.1"/>
    <property type="molecule type" value="Genomic_DNA"/>
</dbReference>
<evidence type="ECO:0000256" key="4">
    <source>
        <dbReference type="PIRSR" id="PIRSR605511-2"/>
    </source>
</evidence>
<comment type="similarity">
    <text evidence="1">Belongs to the SMP-30/CGR1 family.</text>
</comment>
<evidence type="ECO:0000259" key="5">
    <source>
        <dbReference type="Pfam" id="PF08450"/>
    </source>
</evidence>
<protein>
    <submittedName>
        <fullName evidence="6">SMP-30/gluconolactonase/LRE family protein</fullName>
    </submittedName>
</protein>
<feature type="binding site" evidence="4">
    <location>
        <position position="217"/>
    </location>
    <ligand>
        <name>a divalent metal cation</name>
        <dbReference type="ChEBI" id="CHEBI:60240"/>
    </ligand>
</feature>
<dbReference type="PANTHER" id="PTHR47572">
    <property type="entry name" value="LIPOPROTEIN-RELATED"/>
    <property type="match status" value="1"/>
</dbReference>
<keyword evidence="7" id="KW-1185">Reference proteome</keyword>
<accession>A0A3L6ZYY7</accession>